<sequence>MGRRASGSELLEVAKVTLAKAKTVEELRQAQAVVLPLEFGLSLEQTAQAIGVSVGWACQLRTRFVRMGGALGDSRAMRGGRRRENMTRDEEAAFLAPFFEKAKIGGILIVGEIKQALDVRLGRKVALASAYNLLHRHGWRKLAPDKRHPKADVAAQEAWKKDSPASSRKSPVSGKAKGPSG</sequence>
<evidence type="ECO:0000256" key="1">
    <source>
        <dbReference type="SAM" id="MobiDB-lite"/>
    </source>
</evidence>
<name>A0A9D7LNG5_9RHOO</name>
<dbReference type="InterPro" id="IPR025959">
    <property type="entry name" value="Winged_HTH_dom"/>
</dbReference>
<dbReference type="Proteomes" id="UP000808146">
    <property type="component" value="Unassembled WGS sequence"/>
</dbReference>
<feature type="region of interest" description="Disordered" evidence="1">
    <location>
        <begin position="144"/>
        <end position="181"/>
    </location>
</feature>
<proteinExistence type="predicted"/>
<gene>
    <name evidence="3" type="ORF">IPN75_13245</name>
</gene>
<accession>A0A9D7LNG5</accession>
<dbReference type="EMBL" id="JADKBR010000017">
    <property type="protein sequence ID" value="MBK8891251.1"/>
    <property type="molecule type" value="Genomic_DNA"/>
</dbReference>
<feature type="domain" description="Winged helix-turn helix" evidence="2">
    <location>
        <begin position="112"/>
        <end position="162"/>
    </location>
</feature>
<dbReference type="Pfam" id="PF13592">
    <property type="entry name" value="HTH_33"/>
    <property type="match status" value="1"/>
</dbReference>
<dbReference type="AlphaFoldDB" id="A0A9D7LNG5"/>
<reference evidence="3" key="1">
    <citation type="submission" date="2020-10" db="EMBL/GenBank/DDBJ databases">
        <title>Connecting structure to function with the recovery of over 1000 high-quality activated sludge metagenome-assembled genomes encoding full-length rRNA genes using long-read sequencing.</title>
        <authorList>
            <person name="Singleton C.M."/>
            <person name="Petriglieri F."/>
            <person name="Kristensen J.M."/>
            <person name="Kirkegaard R.H."/>
            <person name="Michaelsen T.Y."/>
            <person name="Andersen M.H."/>
            <person name="Karst S.M."/>
            <person name="Dueholm M.S."/>
            <person name="Nielsen P.H."/>
            <person name="Albertsen M."/>
        </authorList>
    </citation>
    <scope>NUCLEOTIDE SEQUENCE</scope>
    <source>
        <strain evidence="3">OdNE_18-Q3-R46-58_BAT3C.305</strain>
    </source>
</reference>
<evidence type="ECO:0000259" key="2">
    <source>
        <dbReference type="Pfam" id="PF13592"/>
    </source>
</evidence>
<dbReference type="Pfam" id="PF13384">
    <property type="entry name" value="HTH_23"/>
    <property type="match status" value="1"/>
</dbReference>
<evidence type="ECO:0000313" key="3">
    <source>
        <dbReference type="EMBL" id="MBK8891251.1"/>
    </source>
</evidence>
<comment type="caution">
    <text evidence="3">The sequence shown here is derived from an EMBL/GenBank/DDBJ whole genome shotgun (WGS) entry which is preliminary data.</text>
</comment>
<protein>
    <submittedName>
        <fullName evidence="3">Winged helix-turn-helix domain-containing protein</fullName>
    </submittedName>
</protein>
<evidence type="ECO:0000313" key="4">
    <source>
        <dbReference type="Proteomes" id="UP000808146"/>
    </source>
</evidence>
<organism evidence="3 4">
    <name type="scientific">Candidatus Dechloromonas phosphorivorans</name>
    <dbReference type="NCBI Taxonomy" id="2899244"/>
    <lineage>
        <taxon>Bacteria</taxon>
        <taxon>Pseudomonadati</taxon>
        <taxon>Pseudomonadota</taxon>
        <taxon>Betaproteobacteria</taxon>
        <taxon>Rhodocyclales</taxon>
        <taxon>Azonexaceae</taxon>
        <taxon>Dechloromonas</taxon>
    </lineage>
</organism>